<accession>A0ABQ7UH61</accession>
<reference evidence="2 3" key="1">
    <citation type="journal article" date="2021" name="bioRxiv">
        <title>Chromosome-scale and haplotype-resolved genome assembly of a tetraploid potato cultivar.</title>
        <authorList>
            <person name="Sun H."/>
            <person name="Jiao W.-B."/>
            <person name="Krause K."/>
            <person name="Campoy J.A."/>
            <person name="Goel M."/>
            <person name="Folz-Donahue K."/>
            <person name="Kukat C."/>
            <person name="Huettel B."/>
            <person name="Schneeberger K."/>
        </authorList>
    </citation>
    <scope>NUCLEOTIDE SEQUENCE [LARGE SCALE GENOMIC DNA]</scope>
    <source>
        <strain evidence="2">SolTubOtavaFocal</strain>
        <tissue evidence="2">Leaves</tissue>
    </source>
</reference>
<organism evidence="2 3">
    <name type="scientific">Solanum tuberosum</name>
    <name type="common">Potato</name>
    <dbReference type="NCBI Taxonomy" id="4113"/>
    <lineage>
        <taxon>Eukaryota</taxon>
        <taxon>Viridiplantae</taxon>
        <taxon>Streptophyta</taxon>
        <taxon>Embryophyta</taxon>
        <taxon>Tracheophyta</taxon>
        <taxon>Spermatophyta</taxon>
        <taxon>Magnoliopsida</taxon>
        <taxon>eudicotyledons</taxon>
        <taxon>Gunneridae</taxon>
        <taxon>Pentapetalae</taxon>
        <taxon>asterids</taxon>
        <taxon>lamiids</taxon>
        <taxon>Solanales</taxon>
        <taxon>Solanaceae</taxon>
        <taxon>Solanoideae</taxon>
        <taxon>Solaneae</taxon>
        <taxon>Solanum</taxon>
    </lineage>
</organism>
<feature type="compositionally biased region" description="Polar residues" evidence="1">
    <location>
        <begin position="1"/>
        <end position="13"/>
    </location>
</feature>
<evidence type="ECO:0000313" key="2">
    <source>
        <dbReference type="EMBL" id="KAH0748312.1"/>
    </source>
</evidence>
<feature type="region of interest" description="Disordered" evidence="1">
    <location>
        <begin position="1"/>
        <end position="20"/>
    </location>
</feature>
<gene>
    <name evidence="2" type="ORF">KY290_027544</name>
</gene>
<protein>
    <submittedName>
        <fullName evidence="2">Uncharacterized protein</fullName>
    </submittedName>
</protein>
<evidence type="ECO:0000313" key="3">
    <source>
        <dbReference type="Proteomes" id="UP000826656"/>
    </source>
</evidence>
<keyword evidence="3" id="KW-1185">Reference proteome</keyword>
<evidence type="ECO:0000256" key="1">
    <source>
        <dbReference type="SAM" id="MobiDB-lite"/>
    </source>
</evidence>
<name>A0ABQ7UH61_SOLTU</name>
<sequence length="99" mass="10455">MANTAAGQPSSSVDPALPRSPGCSFPLQAFIRSNLINPKPNDPTGLPTISKESLPMLGQFVDILKANNGIGTNSSTKNPISFKKLCYNKGLPRVVGTEE</sequence>
<dbReference type="EMBL" id="JAIVGD010000019">
    <property type="protein sequence ID" value="KAH0748312.1"/>
    <property type="molecule type" value="Genomic_DNA"/>
</dbReference>
<comment type="caution">
    <text evidence="2">The sequence shown here is derived from an EMBL/GenBank/DDBJ whole genome shotgun (WGS) entry which is preliminary data.</text>
</comment>
<dbReference type="Proteomes" id="UP000826656">
    <property type="component" value="Unassembled WGS sequence"/>
</dbReference>
<proteinExistence type="predicted"/>